<proteinExistence type="predicted"/>
<keyword evidence="2" id="KW-1185">Reference proteome</keyword>
<comment type="caution">
    <text evidence="1">The sequence shown here is derived from an EMBL/GenBank/DDBJ whole genome shotgun (WGS) entry which is preliminary data.</text>
</comment>
<sequence length="69" mass="7771">MWPLPPSSQRAEITLPRARRPRFMLTPSLKRSPVAPVFLARSLPARSTILTSNTLKYVLHSTRNDASTL</sequence>
<evidence type="ECO:0000313" key="1">
    <source>
        <dbReference type="EMBL" id="MPC11636.1"/>
    </source>
</evidence>
<dbReference type="EMBL" id="VSRR010000174">
    <property type="protein sequence ID" value="MPC11636.1"/>
    <property type="molecule type" value="Genomic_DNA"/>
</dbReference>
<dbReference type="AlphaFoldDB" id="A0A5B7CTP7"/>
<gene>
    <name evidence="1" type="ORF">E2C01_004306</name>
</gene>
<protein>
    <submittedName>
        <fullName evidence="1">Uncharacterized protein</fullName>
    </submittedName>
</protein>
<evidence type="ECO:0000313" key="2">
    <source>
        <dbReference type="Proteomes" id="UP000324222"/>
    </source>
</evidence>
<reference evidence="1 2" key="1">
    <citation type="submission" date="2019-05" db="EMBL/GenBank/DDBJ databases">
        <title>Another draft genome of Portunus trituberculatus and its Hox gene families provides insights of decapod evolution.</title>
        <authorList>
            <person name="Jeong J.-H."/>
            <person name="Song I."/>
            <person name="Kim S."/>
            <person name="Choi T."/>
            <person name="Kim D."/>
            <person name="Ryu S."/>
            <person name="Kim W."/>
        </authorList>
    </citation>
    <scope>NUCLEOTIDE SEQUENCE [LARGE SCALE GENOMIC DNA]</scope>
    <source>
        <tissue evidence="1">Muscle</tissue>
    </source>
</reference>
<dbReference type="Proteomes" id="UP000324222">
    <property type="component" value="Unassembled WGS sequence"/>
</dbReference>
<accession>A0A5B7CTP7</accession>
<name>A0A5B7CTP7_PORTR</name>
<organism evidence="1 2">
    <name type="scientific">Portunus trituberculatus</name>
    <name type="common">Swimming crab</name>
    <name type="synonym">Neptunus trituberculatus</name>
    <dbReference type="NCBI Taxonomy" id="210409"/>
    <lineage>
        <taxon>Eukaryota</taxon>
        <taxon>Metazoa</taxon>
        <taxon>Ecdysozoa</taxon>
        <taxon>Arthropoda</taxon>
        <taxon>Crustacea</taxon>
        <taxon>Multicrustacea</taxon>
        <taxon>Malacostraca</taxon>
        <taxon>Eumalacostraca</taxon>
        <taxon>Eucarida</taxon>
        <taxon>Decapoda</taxon>
        <taxon>Pleocyemata</taxon>
        <taxon>Brachyura</taxon>
        <taxon>Eubrachyura</taxon>
        <taxon>Portunoidea</taxon>
        <taxon>Portunidae</taxon>
        <taxon>Portuninae</taxon>
        <taxon>Portunus</taxon>
    </lineage>
</organism>